<name>A0A4S4ABW8_9RHOO</name>
<keyword evidence="2" id="KW-1185">Reference proteome</keyword>
<proteinExistence type="predicted"/>
<accession>A0A4S4ABW8</accession>
<comment type="caution">
    <text evidence="1">The sequence shown here is derived from an EMBL/GenBank/DDBJ whole genome shotgun (WGS) entry which is preliminary data.</text>
</comment>
<dbReference type="EMBL" id="SSOD01000020">
    <property type="protein sequence ID" value="THF56504.1"/>
    <property type="molecule type" value="Genomic_DNA"/>
</dbReference>
<evidence type="ECO:0000313" key="2">
    <source>
        <dbReference type="Proteomes" id="UP000307956"/>
    </source>
</evidence>
<organism evidence="1 2">
    <name type="scientific">Pseudothauera rhizosphaerae</name>
    <dbReference type="NCBI Taxonomy" id="2565932"/>
    <lineage>
        <taxon>Bacteria</taxon>
        <taxon>Pseudomonadati</taxon>
        <taxon>Pseudomonadota</taxon>
        <taxon>Betaproteobacteria</taxon>
        <taxon>Rhodocyclales</taxon>
        <taxon>Zoogloeaceae</taxon>
        <taxon>Pseudothauera</taxon>
    </lineage>
</organism>
<dbReference type="AlphaFoldDB" id="A0A4S4ABW8"/>
<protein>
    <submittedName>
        <fullName evidence="1">Uncharacterized protein</fullName>
    </submittedName>
</protein>
<sequence length="95" mass="10564">MPMIKTYDYVIVVAGAPNHQPINWNAIDGFIVGPNHGPVPVTILNLQWDDTSEFWYFTVTAKATCAEAPELNVDHLTYQPVNHPPENLLISGYGN</sequence>
<dbReference type="RefSeq" id="WP_136386598.1">
    <property type="nucleotide sequence ID" value="NZ_SSOD01000020.1"/>
</dbReference>
<reference evidence="1 2" key="1">
    <citation type="submission" date="2019-04" db="EMBL/GenBank/DDBJ databases">
        <title>Azoarcus rhizosphaerae sp. nov. isolated from rhizosphere of Ficus religiosa.</title>
        <authorList>
            <person name="Lin S.-Y."/>
            <person name="Hameed A."/>
            <person name="Hsu Y.-H."/>
            <person name="Young C.-C."/>
        </authorList>
    </citation>
    <scope>NUCLEOTIDE SEQUENCE [LARGE SCALE GENOMIC DNA]</scope>
    <source>
        <strain evidence="1 2">CC-YHH848</strain>
    </source>
</reference>
<evidence type="ECO:0000313" key="1">
    <source>
        <dbReference type="EMBL" id="THF56504.1"/>
    </source>
</evidence>
<gene>
    <name evidence="1" type="ORF">E6O51_19005</name>
</gene>
<dbReference type="Proteomes" id="UP000307956">
    <property type="component" value="Unassembled WGS sequence"/>
</dbReference>